<reference evidence="2" key="1">
    <citation type="journal article" date="2019" name="Int. J. Syst. Evol. Microbiol.">
        <title>The Global Catalogue of Microorganisms (GCM) 10K type strain sequencing project: providing services to taxonomists for standard genome sequencing and annotation.</title>
        <authorList>
            <consortium name="The Broad Institute Genomics Platform"/>
            <consortium name="The Broad Institute Genome Sequencing Center for Infectious Disease"/>
            <person name="Wu L."/>
            <person name="Ma J."/>
        </authorList>
    </citation>
    <scope>NUCLEOTIDE SEQUENCE [LARGE SCALE GENOMIC DNA]</scope>
    <source>
        <strain evidence="2">CGMCC 1.12477</strain>
    </source>
</reference>
<comment type="caution">
    <text evidence="1">The sequence shown here is derived from an EMBL/GenBank/DDBJ whole genome shotgun (WGS) entry which is preliminary data.</text>
</comment>
<keyword evidence="2" id="KW-1185">Reference proteome</keyword>
<protein>
    <submittedName>
        <fullName evidence="1">Uncharacterized protein</fullName>
    </submittedName>
</protein>
<accession>A0ABW4TJF1</accession>
<dbReference type="EMBL" id="JBHUGD010000001">
    <property type="protein sequence ID" value="MFD1945637.1"/>
    <property type="molecule type" value="Genomic_DNA"/>
</dbReference>
<name>A0ABW4TJF1_9ACTN</name>
<gene>
    <name evidence="1" type="ORF">ACFSDE_02450</name>
</gene>
<dbReference type="Proteomes" id="UP001597351">
    <property type="component" value="Unassembled WGS sequence"/>
</dbReference>
<organism evidence="1 2">
    <name type="scientific">Nocardioides aestuarii</name>
    <dbReference type="NCBI Taxonomy" id="252231"/>
    <lineage>
        <taxon>Bacteria</taxon>
        <taxon>Bacillati</taxon>
        <taxon>Actinomycetota</taxon>
        <taxon>Actinomycetes</taxon>
        <taxon>Propionibacteriales</taxon>
        <taxon>Nocardioidaceae</taxon>
        <taxon>Nocardioides</taxon>
    </lineage>
</organism>
<evidence type="ECO:0000313" key="2">
    <source>
        <dbReference type="Proteomes" id="UP001597351"/>
    </source>
</evidence>
<sequence>MSHASDDFATPAQMRADCLEAGRHLRLERAAEKAVAPAPSIRFEDYREVPKREIRVSEAAARLARALYTD</sequence>
<proteinExistence type="predicted"/>
<dbReference type="RefSeq" id="WP_343915462.1">
    <property type="nucleotide sequence ID" value="NZ_BAAAJT010000002.1"/>
</dbReference>
<evidence type="ECO:0000313" key="1">
    <source>
        <dbReference type="EMBL" id="MFD1945637.1"/>
    </source>
</evidence>